<comment type="caution">
    <text evidence="1">The sequence shown here is derived from an EMBL/GenBank/DDBJ whole genome shotgun (WGS) entry which is preliminary data.</text>
</comment>
<evidence type="ECO:0008006" key="3">
    <source>
        <dbReference type="Google" id="ProtNLM"/>
    </source>
</evidence>
<name>A0A1F7F698_UNCRA</name>
<organism evidence="1 2">
    <name type="scientific">Candidatus Raymondbacteria bacterium RIFOXYD12_FULL_49_13</name>
    <dbReference type="NCBI Taxonomy" id="1817890"/>
    <lineage>
        <taxon>Bacteria</taxon>
        <taxon>Raymondiibacteriota</taxon>
    </lineage>
</organism>
<dbReference type="NCBIfam" id="TIGR04183">
    <property type="entry name" value="Por_Secre_tail"/>
    <property type="match status" value="1"/>
</dbReference>
<protein>
    <recommendedName>
        <fullName evidence="3">Secretion system C-terminal sorting domain-containing protein</fullName>
    </recommendedName>
</protein>
<reference evidence="1 2" key="1">
    <citation type="journal article" date="2016" name="Nat. Commun.">
        <title>Thousands of microbial genomes shed light on interconnected biogeochemical processes in an aquifer system.</title>
        <authorList>
            <person name="Anantharaman K."/>
            <person name="Brown C.T."/>
            <person name="Hug L.A."/>
            <person name="Sharon I."/>
            <person name="Castelle C.J."/>
            <person name="Probst A.J."/>
            <person name="Thomas B.C."/>
            <person name="Singh A."/>
            <person name="Wilkins M.J."/>
            <person name="Karaoz U."/>
            <person name="Brodie E.L."/>
            <person name="Williams K.H."/>
            <person name="Hubbard S.S."/>
            <person name="Banfield J.F."/>
        </authorList>
    </citation>
    <scope>NUCLEOTIDE SEQUENCE [LARGE SCALE GENOMIC DNA]</scope>
</reference>
<dbReference type="Proteomes" id="UP000179243">
    <property type="component" value="Unassembled WGS sequence"/>
</dbReference>
<dbReference type="Gene3D" id="2.60.120.970">
    <property type="match status" value="1"/>
</dbReference>
<dbReference type="Gene3D" id="2.60.40.4070">
    <property type="match status" value="1"/>
</dbReference>
<dbReference type="InterPro" id="IPR026444">
    <property type="entry name" value="Secre_tail"/>
</dbReference>
<dbReference type="AlphaFoldDB" id="A0A1F7F698"/>
<gene>
    <name evidence="1" type="ORF">A2519_19035</name>
</gene>
<evidence type="ECO:0000313" key="2">
    <source>
        <dbReference type="Proteomes" id="UP000179243"/>
    </source>
</evidence>
<sequence length="893" mass="101334">MFKLLLNVLTLLFSLSYSGMVVERWGASSAKCQYANTVTYNSTTNILNFNLSALSSSTTIYKATLFLFMDNEYYGQHVSFLKSPDENAAIDMEIYKKAGTGYDSDTIDLVPPYYRSFELTAIVQEWLANPLSNQGLYVKFFPSFAPTQSYLEICYDGTLSNAPQQVGGFEVIHHHGQTFITWNELQDHFGTDDIKSGDMIDVLDHLDNTEEIRYHIYRHTSPITAANIHQADLLDFIRPVSCFNNMIIPMVGTCEHCTHPYDTTTIIPRFCIDNSGTPLARTKALYVYTAQEDGNYYYAVISTRNGKQNTSDFSAENSLNSPVAETAAEYPVPVFQFFYENSTRLFFAHYTNFLGPKYSPWPGPRHAWDEKYDDRFTDGVYYANVEICYNPLNVKTDSKPAIRLMLEHPGALRNKYMGWTYTNNVCVWIHTVARPSMWSGTVEAWGKYLNWKKSRVIGYDRNRTLKLADWALRTFAGDSNRVYIAHREGYWGILYPKNIAQVRIDGGSADMGLKDPYPPFSVQTPYRIHNWWGQEEWNIPYENTGVSAWDWFDMSWQVKSDSQSMPPVYWSTGSGHDWKGSCDHGWGGQPKFLRAMQRTKHAFEMRWTGFGSNDTLPAGYTIKRWCCVENPWRALNESYPAFTNFSLDADIGDTLWDQSIGGYSGVYQGHANGFVAFDNDILDESAKWETAFYMNAGTPAKIDSAIANGYPLDEWQTIDITPRRLQNFNVDPCDEYNWEITENGAAVQSGVAKATCTGVITAENVPVTLNKRRIVFTHKESFPDDCPSVSIQGKNVNDINLLTLNISPNPFNPNTRIQYSIESRNFNSISLCIYDASGKLVNNFSALANQAPKQGRIIWSGIDRDGNTVSSGLYIIIFKVDGHVKTSKLLLLK</sequence>
<proteinExistence type="predicted"/>
<accession>A0A1F7F698</accession>
<evidence type="ECO:0000313" key="1">
    <source>
        <dbReference type="EMBL" id="OGK02169.1"/>
    </source>
</evidence>
<dbReference type="EMBL" id="MFYX01000111">
    <property type="protein sequence ID" value="OGK02169.1"/>
    <property type="molecule type" value="Genomic_DNA"/>
</dbReference>